<reference evidence="1" key="1">
    <citation type="journal article" date="2023" name="Plant J.">
        <title>Genome sequences and population genomics provide insights into the demographic history, inbreeding, and mutation load of two 'living fossil' tree species of Dipteronia.</title>
        <authorList>
            <person name="Feng Y."/>
            <person name="Comes H.P."/>
            <person name="Chen J."/>
            <person name="Zhu S."/>
            <person name="Lu R."/>
            <person name="Zhang X."/>
            <person name="Li P."/>
            <person name="Qiu J."/>
            <person name="Olsen K.M."/>
            <person name="Qiu Y."/>
        </authorList>
    </citation>
    <scope>NUCLEOTIDE SEQUENCE</scope>
    <source>
        <strain evidence="1">NBL</strain>
    </source>
</reference>
<comment type="caution">
    <text evidence="1">The sequence shown here is derived from an EMBL/GenBank/DDBJ whole genome shotgun (WGS) entry which is preliminary data.</text>
</comment>
<dbReference type="AlphaFoldDB" id="A0AAE0B1R0"/>
<protein>
    <submittedName>
        <fullName evidence="1">Uncharacterized protein</fullName>
    </submittedName>
</protein>
<dbReference type="EMBL" id="JANJYJ010000002">
    <property type="protein sequence ID" value="KAK3227928.1"/>
    <property type="molecule type" value="Genomic_DNA"/>
</dbReference>
<dbReference type="SUPFAM" id="SSF51445">
    <property type="entry name" value="(Trans)glycosidases"/>
    <property type="match status" value="1"/>
</dbReference>
<dbReference type="InterPro" id="IPR017853">
    <property type="entry name" value="GH"/>
</dbReference>
<sequence>MAVKSLQAISILLSVLCLVVVSYSSFLSTQGRWIVDSSGRRVKLACTSWAAHMEPMLAEGLHKKPLKDIVAKLVQLKFNCVRLTWATYMFTRNDEALRSERRASPFEMVCNRDVPVI</sequence>
<proteinExistence type="predicted"/>
<evidence type="ECO:0000313" key="2">
    <source>
        <dbReference type="Proteomes" id="UP001281410"/>
    </source>
</evidence>
<dbReference type="PANTHER" id="PTHR31263:SF0">
    <property type="entry name" value="CELLULASE FAMILY PROTEIN (AFU_ORTHOLOGUE AFUA_5G14560)"/>
    <property type="match status" value="1"/>
</dbReference>
<name>A0AAE0B1R0_9ROSI</name>
<keyword evidence="2" id="KW-1185">Reference proteome</keyword>
<accession>A0AAE0B1R0</accession>
<dbReference type="Proteomes" id="UP001281410">
    <property type="component" value="Unassembled WGS sequence"/>
</dbReference>
<evidence type="ECO:0000313" key="1">
    <source>
        <dbReference type="EMBL" id="KAK3227928.1"/>
    </source>
</evidence>
<dbReference type="Gene3D" id="3.20.20.80">
    <property type="entry name" value="Glycosidases"/>
    <property type="match status" value="1"/>
</dbReference>
<gene>
    <name evidence="1" type="ORF">Dsin_007790</name>
</gene>
<organism evidence="1 2">
    <name type="scientific">Dipteronia sinensis</name>
    <dbReference type="NCBI Taxonomy" id="43782"/>
    <lineage>
        <taxon>Eukaryota</taxon>
        <taxon>Viridiplantae</taxon>
        <taxon>Streptophyta</taxon>
        <taxon>Embryophyta</taxon>
        <taxon>Tracheophyta</taxon>
        <taxon>Spermatophyta</taxon>
        <taxon>Magnoliopsida</taxon>
        <taxon>eudicotyledons</taxon>
        <taxon>Gunneridae</taxon>
        <taxon>Pentapetalae</taxon>
        <taxon>rosids</taxon>
        <taxon>malvids</taxon>
        <taxon>Sapindales</taxon>
        <taxon>Sapindaceae</taxon>
        <taxon>Hippocastanoideae</taxon>
        <taxon>Acereae</taxon>
        <taxon>Dipteronia</taxon>
    </lineage>
</organism>
<dbReference type="PANTHER" id="PTHR31263">
    <property type="entry name" value="CELLULASE FAMILY PROTEIN (AFU_ORTHOLOGUE AFUA_5G14560)"/>
    <property type="match status" value="1"/>
</dbReference>